<reference evidence="1" key="1">
    <citation type="submission" date="2006-10" db="EMBL/GenBank/DDBJ databases">
        <authorList>
            <person name="Amadeo P."/>
            <person name="Zhao Q."/>
            <person name="Wortman J."/>
            <person name="Fraser-Liggett C."/>
            <person name="Carlton J."/>
        </authorList>
    </citation>
    <scope>NUCLEOTIDE SEQUENCE</scope>
    <source>
        <strain evidence="1">G3</strain>
    </source>
</reference>
<dbReference type="KEGG" id="tva:4771983"/>
<reference evidence="1" key="2">
    <citation type="journal article" date="2007" name="Science">
        <title>Draft genome sequence of the sexually transmitted pathogen Trichomonas vaginalis.</title>
        <authorList>
            <person name="Carlton J.M."/>
            <person name="Hirt R.P."/>
            <person name="Silva J.C."/>
            <person name="Delcher A.L."/>
            <person name="Schatz M."/>
            <person name="Zhao Q."/>
            <person name="Wortman J.R."/>
            <person name="Bidwell S.L."/>
            <person name="Alsmark U.C.M."/>
            <person name="Besteiro S."/>
            <person name="Sicheritz-Ponten T."/>
            <person name="Noel C.J."/>
            <person name="Dacks J.B."/>
            <person name="Foster P.G."/>
            <person name="Simillion C."/>
            <person name="Van de Peer Y."/>
            <person name="Miranda-Saavedra D."/>
            <person name="Barton G.J."/>
            <person name="Westrop G.D."/>
            <person name="Mueller S."/>
            <person name="Dessi D."/>
            <person name="Fiori P.L."/>
            <person name="Ren Q."/>
            <person name="Paulsen I."/>
            <person name="Zhang H."/>
            <person name="Bastida-Corcuera F.D."/>
            <person name="Simoes-Barbosa A."/>
            <person name="Brown M.T."/>
            <person name="Hayes R.D."/>
            <person name="Mukherjee M."/>
            <person name="Okumura C.Y."/>
            <person name="Schneider R."/>
            <person name="Smith A.J."/>
            <person name="Vanacova S."/>
            <person name="Villalvazo M."/>
            <person name="Haas B.J."/>
            <person name="Pertea M."/>
            <person name="Feldblyum T.V."/>
            <person name="Utterback T.R."/>
            <person name="Shu C.L."/>
            <person name="Osoegawa K."/>
            <person name="de Jong P.J."/>
            <person name="Hrdy I."/>
            <person name="Horvathova L."/>
            <person name="Zubacova Z."/>
            <person name="Dolezal P."/>
            <person name="Malik S.B."/>
            <person name="Logsdon J.M. Jr."/>
            <person name="Henze K."/>
            <person name="Gupta A."/>
            <person name="Wang C.C."/>
            <person name="Dunne R.L."/>
            <person name="Upcroft J.A."/>
            <person name="Upcroft P."/>
            <person name="White O."/>
            <person name="Salzberg S.L."/>
            <person name="Tang P."/>
            <person name="Chiu C.-H."/>
            <person name="Lee Y.-S."/>
            <person name="Embley T.M."/>
            <person name="Coombs G.H."/>
            <person name="Mottram J.C."/>
            <person name="Tachezy J."/>
            <person name="Fraser-Liggett C.M."/>
            <person name="Johnson P.J."/>
        </authorList>
    </citation>
    <scope>NUCLEOTIDE SEQUENCE [LARGE SCALE GENOMIC DNA]</scope>
    <source>
        <strain evidence="1">G3</strain>
    </source>
</reference>
<organism evidence="1 2">
    <name type="scientific">Trichomonas vaginalis (strain ATCC PRA-98 / G3)</name>
    <dbReference type="NCBI Taxonomy" id="412133"/>
    <lineage>
        <taxon>Eukaryota</taxon>
        <taxon>Metamonada</taxon>
        <taxon>Parabasalia</taxon>
        <taxon>Trichomonadida</taxon>
        <taxon>Trichomonadidae</taxon>
        <taxon>Trichomonas</taxon>
    </lineage>
</organism>
<dbReference type="RefSeq" id="XP_001326218.1">
    <property type="nucleotide sequence ID" value="XM_001326183.1"/>
</dbReference>
<dbReference type="EMBL" id="DS113277">
    <property type="protein sequence ID" value="EAY13995.1"/>
    <property type="molecule type" value="Genomic_DNA"/>
</dbReference>
<name>A2E076_TRIV3</name>
<dbReference type="AlphaFoldDB" id="A2E076"/>
<protein>
    <submittedName>
        <fullName evidence="1">Uncharacterized protein</fullName>
    </submittedName>
</protein>
<sequence>MLPTANFAVSSCYKLFKFFPSNLEGEQITMLLEGFAGTVLMNKEETIKTRVFIIQKISSIKKSSGESTKPFEQIISYVNNFLPKFGKQKVSLDEAIKIITSVEITQSNEIYQTNHLMVNMRIWKDWSELLFTKAHNKSIQRYRQINLNYQAPVELKD</sequence>
<dbReference type="VEuPathDB" id="TrichDB:TVAG_491340"/>
<dbReference type="Proteomes" id="UP000001542">
    <property type="component" value="Unassembled WGS sequence"/>
</dbReference>
<accession>A2E076</accession>
<keyword evidence="2" id="KW-1185">Reference proteome</keyword>
<dbReference type="InParanoid" id="A2E076"/>
<gene>
    <name evidence="1" type="ORF">TVAG_491340</name>
</gene>
<evidence type="ECO:0000313" key="1">
    <source>
        <dbReference type="EMBL" id="EAY13995.1"/>
    </source>
</evidence>
<proteinExistence type="predicted"/>
<dbReference type="VEuPathDB" id="TrichDB:TVAGG3_0219560"/>
<evidence type="ECO:0000313" key="2">
    <source>
        <dbReference type="Proteomes" id="UP000001542"/>
    </source>
</evidence>